<dbReference type="EMBL" id="BMVB01000046">
    <property type="protein sequence ID" value="GHC74332.1"/>
    <property type="molecule type" value="Genomic_DNA"/>
</dbReference>
<dbReference type="PANTHER" id="PTHR46796:SF15">
    <property type="entry name" value="BLL1074 PROTEIN"/>
    <property type="match status" value="1"/>
</dbReference>
<dbReference type="Gene3D" id="1.10.10.60">
    <property type="entry name" value="Homeodomain-like"/>
    <property type="match status" value="1"/>
</dbReference>
<dbReference type="RefSeq" id="WP_190113287.1">
    <property type="nucleotide sequence ID" value="NZ_BMVB01000046.1"/>
</dbReference>
<keyword evidence="1" id="KW-0805">Transcription regulation</keyword>
<dbReference type="AlphaFoldDB" id="A0A918WRH6"/>
<dbReference type="InterPro" id="IPR009057">
    <property type="entry name" value="Homeodomain-like_sf"/>
</dbReference>
<evidence type="ECO:0000259" key="4">
    <source>
        <dbReference type="PROSITE" id="PS01124"/>
    </source>
</evidence>
<dbReference type="GO" id="GO:0003700">
    <property type="term" value="F:DNA-binding transcription factor activity"/>
    <property type="evidence" value="ECO:0007669"/>
    <property type="project" value="InterPro"/>
</dbReference>
<organism evidence="5 6">
    <name type="scientific">Streptomyces cinnamoneus</name>
    <name type="common">Streptoverticillium cinnamoneum</name>
    <dbReference type="NCBI Taxonomy" id="53446"/>
    <lineage>
        <taxon>Bacteria</taxon>
        <taxon>Bacillati</taxon>
        <taxon>Actinomycetota</taxon>
        <taxon>Actinomycetes</taxon>
        <taxon>Kitasatosporales</taxon>
        <taxon>Streptomycetaceae</taxon>
        <taxon>Streptomyces</taxon>
        <taxon>Streptomyces cinnamoneus group</taxon>
    </lineage>
</organism>
<dbReference type="PROSITE" id="PS01124">
    <property type="entry name" value="HTH_ARAC_FAMILY_2"/>
    <property type="match status" value="1"/>
</dbReference>
<evidence type="ECO:0000256" key="1">
    <source>
        <dbReference type="ARBA" id="ARBA00023015"/>
    </source>
</evidence>
<keyword evidence="2" id="KW-0238">DNA-binding</keyword>
<dbReference type="Pfam" id="PF12833">
    <property type="entry name" value="HTH_18"/>
    <property type="match status" value="1"/>
</dbReference>
<dbReference type="GO" id="GO:0043565">
    <property type="term" value="F:sequence-specific DNA binding"/>
    <property type="evidence" value="ECO:0007669"/>
    <property type="project" value="InterPro"/>
</dbReference>
<dbReference type="Proteomes" id="UP000646244">
    <property type="component" value="Unassembled WGS sequence"/>
</dbReference>
<evidence type="ECO:0000313" key="6">
    <source>
        <dbReference type="Proteomes" id="UP000646244"/>
    </source>
</evidence>
<name>A0A918WRH6_STRCJ</name>
<dbReference type="SMART" id="SM00342">
    <property type="entry name" value="HTH_ARAC"/>
    <property type="match status" value="1"/>
</dbReference>
<gene>
    <name evidence="5" type="ORF">GCM10010507_62180</name>
</gene>
<dbReference type="PANTHER" id="PTHR46796">
    <property type="entry name" value="HTH-TYPE TRANSCRIPTIONAL ACTIVATOR RHAS-RELATED"/>
    <property type="match status" value="1"/>
</dbReference>
<reference evidence="5" key="2">
    <citation type="submission" date="2020-09" db="EMBL/GenBank/DDBJ databases">
        <authorList>
            <person name="Sun Q."/>
            <person name="Ohkuma M."/>
        </authorList>
    </citation>
    <scope>NUCLEOTIDE SEQUENCE</scope>
    <source>
        <strain evidence="5">JCM 4633</strain>
    </source>
</reference>
<sequence>MTADHVLRHWQRLTQVLAVRAAHPRLSPLIVGYVGFGQNFATPLRQRVLPTVTPILLIDFGPAVRGLFQTDGAGWRTSTMDSPVTGLLDTPTDVELAGRHFGMGVVLTPPGAFALFGVPMRELTNRRVSLTEIVGAGYGERMTGQPASLRTWPERFDLVERMLGGLLAAGPAPSAAVLTAWHRLQMTAGQVPVAQLADEVGLSRRRLQMLFGEQVGITPKTAARILRFRKALQLITDDSRIHGLASVAAACGFSDQAHLSREVRDLSGVPPRHLRRECGRAPVIAEGRAPDPRAVLRPA</sequence>
<evidence type="ECO:0000313" key="5">
    <source>
        <dbReference type="EMBL" id="GHC74332.1"/>
    </source>
</evidence>
<dbReference type="InterPro" id="IPR018060">
    <property type="entry name" value="HTH_AraC"/>
</dbReference>
<dbReference type="Pfam" id="PF20240">
    <property type="entry name" value="DUF6597"/>
    <property type="match status" value="1"/>
</dbReference>
<feature type="domain" description="HTH araC/xylS-type" evidence="4">
    <location>
        <begin position="176"/>
        <end position="277"/>
    </location>
</feature>
<keyword evidence="3" id="KW-0804">Transcription</keyword>
<proteinExistence type="predicted"/>
<protein>
    <submittedName>
        <fullName evidence="5">AraC-family regulatory protein</fullName>
    </submittedName>
</protein>
<dbReference type="InterPro" id="IPR046532">
    <property type="entry name" value="DUF6597"/>
</dbReference>
<dbReference type="InterPro" id="IPR050204">
    <property type="entry name" value="AraC_XylS_family_regulators"/>
</dbReference>
<reference evidence="5" key="1">
    <citation type="journal article" date="2014" name="Int. J. Syst. Evol. Microbiol.">
        <title>Complete genome sequence of Corynebacterium casei LMG S-19264T (=DSM 44701T), isolated from a smear-ripened cheese.</title>
        <authorList>
            <consortium name="US DOE Joint Genome Institute (JGI-PGF)"/>
            <person name="Walter F."/>
            <person name="Albersmeier A."/>
            <person name="Kalinowski J."/>
            <person name="Ruckert C."/>
        </authorList>
    </citation>
    <scope>NUCLEOTIDE SEQUENCE</scope>
    <source>
        <strain evidence="5">JCM 4633</strain>
    </source>
</reference>
<comment type="caution">
    <text evidence="5">The sequence shown here is derived from an EMBL/GenBank/DDBJ whole genome shotgun (WGS) entry which is preliminary data.</text>
</comment>
<evidence type="ECO:0000256" key="3">
    <source>
        <dbReference type="ARBA" id="ARBA00023163"/>
    </source>
</evidence>
<accession>A0A918WRH6</accession>
<evidence type="ECO:0000256" key="2">
    <source>
        <dbReference type="ARBA" id="ARBA00023125"/>
    </source>
</evidence>
<dbReference type="SUPFAM" id="SSF46689">
    <property type="entry name" value="Homeodomain-like"/>
    <property type="match status" value="1"/>
</dbReference>